<feature type="transmembrane region" description="Helical" evidence="1">
    <location>
        <begin position="28"/>
        <end position="49"/>
    </location>
</feature>
<organism evidence="2">
    <name type="scientific">Campylobacter jejuni</name>
    <dbReference type="NCBI Taxonomy" id="197"/>
    <lineage>
        <taxon>Bacteria</taxon>
        <taxon>Pseudomonadati</taxon>
        <taxon>Campylobacterota</taxon>
        <taxon>Epsilonproteobacteria</taxon>
        <taxon>Campylobacterales</taxon>
        <taxon>Campylobacteraceae</taxon>
        <taxon>Campylobacter</taxon>
    </lineage>
</organism>
<reference evidence="2" key="1">
    <citation type="submission" date="2020-01" db="EMBL/GenBank/DDBJ databases">
        <authorList>
            <consortium name="PulseNet: The National Subtyping Network for Foodborne Disease Surveillance"/>
            <person name="Tarr C.L."/>
            <person name="Trees E."/>
            <person name="Katz L.S."/>
            <person name="Carleton-Romer H.A."/>
            <person name="Stroika S."/>
            <person name="Kucerova Z."/>
            <person name="Roache K.F."/>
            <person name="Sabol A.L."/>
            <person name="Besser J."/>
            <person name="Gerner-Smidt P."/>
        </authorList>
    </citation>
    <scope>NUCLEOTIDE SEQUENCE</scope>
    <source>
        <strain evidence="2">PNUSAC015192</strain>
    </source>
</reference>
<protein>
    <submittedName>
        <fullName evidence="2">Uncharacterized protein</fullName>
    </submittedName>
</protein>
<evidence type="ECO:0000256" key="1">
    <source>
        <dbReference type="SAM" id="Phobius"/>
    </source>
</evidence>
<dbReference type="RefSeq" id="WP_011117566.1">
    <property type="nucleotide sequence ID" value="NZ_JAJHEH010000012.1"/>
</dbReference>
<keyword evidence="1" id="KW-1133">Transmembrane helix</keyword>
<keyword evidence="1" id="KW-0812">Transmembrane</keyword>
<proteinExistence type="predicted"/>
<keyword evidence="1" id="KW-0472">Membrane</keyword>
<sequence>MLSFKRTKNLSSNALIAREKIERFFMRFAEVILLFFNVVFLFWCFYVFLSYRKNQKNIEDIGFKIDKEIERQEIERQEIERHKERNQFIYNDNIRAKFASMKEGKITDCYIEVSTEDLKKLDTFTNMKRPLNVIFFCKNDEQHFLFAEVDTGRDYYIKEGAEIIHEEYNIMKNIKFKGKEK</sequence>
<dbReference type="EMBL" id="AANLBT010000012">
    <property type="protein sequence ID" value="EDP3412579.1"/>
    <property type="molecule type" value="Genomic_DNA"/>
</dbReference>
<gene>
    <name evidence="2" type="ORF">GWW79_08695</name>
</gene>
<name>A0A6F9K5P2_CAMJU</name>
<evidence type="ECO:0000313" key="2">
    <source>
        <dbReference type="EMBL" id="EDP3412579.1"/>
    </source>
</evidence>
<dbReference type="AlphaFoldDB" id="A0A6F9K5P2"/>
<accession>A0A6F9K5P2</accession>
<comment type="caution">
    <text evidence="2">The sequence shown here is derived from an EMBL/GenBank/DDBJ whole genome shotgun (WGS) entry which is preliminary data.</text>
</comment>